<protein>
    <recommendedName>
        <fullName evidence="5">Ribosome-recycling factor</fullName>
        <shortName evidence="5">RRF</shortName>
    </recommendedName>
    <alternativeName>
        <fullName evidence="5">Ribosome-releasing factor</fullName>
    </alternativeName>
</protein>
<dbReference type="PANTHER" id="PTHR20982:SF3">
    <property type="entry name" value="MITOCHONDRIAL RIBOSOME RECYCLING FACTOR PSEUDO 1"/>
    <property type="match status" value="1"/>
</dbReference>
<keyword evidence="4 5" id="KW-0648">Protein biosynthesis</keyword>
<dbReference type="FunFam" id="3.30.1360.40:FF:000001">
    <property type="entry name" value="Ribosome-recycling factor"/>
    <property type="match status" value="1"/>
</dbReference>
<dbReference type="Gene3D" id="3.30.1360.40">
    <property type="match status" value="1"/>
</dbReference>
<dbReference type="Proteomes" id="UP000280960">
    <property type="component" value="Chromosome"/>
</dbReference>
<dbReference type="GO" id="GO:0005737">
    <property type="term" value="C:cytoplasm"/>
    <property type="evidence" value="ECO:0007669"/>
    <property type="project" value="UniProtKB-SubCell"/>
</dbReference>
<evidence type="ECO:0000259" key="7">
    <source>
        <dbReference type="Pfam" id="PF01765"/>
    </source>
</evidence>
<comment type="similarity">
    <text evidence="2 5">Belongs to the RRF family.</text>
</comment>
<dbReference type="InterPro" id="IPR002661">
    <property type="entry name" value="Ribosome_recyc_fac"/>
</dbReference>
<dbReference type="PANTHER" id="PTHR20982">
    <property type="entry name" value="RIBOSOME RECYCLING FACTOR"/>
    <property type="match status" value="1"/>
</dbReference>
<feature type="coiled-coil region" evidence="6">
    <location>
        <begin position="114"/>
        <end position="173"/>
    </location>
</feature>
<comment type="function">
    <text evidence="5">Responsible for the release of ribosomes from messenger RNA at the termination of protein biosynthesis. May increase the efficiency of translation by recycling ribosomes from one round of translation to another.</text>
</comment>
<keyword evidence="6" id="KW-0175">Coiled coil</keyword>
<sequence length="185" mass="21517">MDKKIFNEVEEKMKKALGNLKADFAAIRAGRASSALLDKVFVDYYGTPTPVNQVASVSIPEPKMILIQPWDMKMLGAIEKAILKSDLRLTPNNDGKVIRLILPELTSERRQELVKMARKKAEDAKVVIRNIRREYNETLKKMEKNHEISEDDQKRSQEEIQKLTDKYIEEIEKMFEHKEKDIMEV</sequence>
<evidence type="ECO:0000256" key="6">
    <source>
        <dbReference type="SAM" id="Coils"/>
    </source>
</evidence>
<evidence type="ECO:0000256" key="4">
    <source>
        <dbReference type="ARBA" id="ARBA00022917"/>
    </source>
</evidence>
<dbReference type="Pfam" id="PF01765">
    <property type="entry name" value="RRF"/>
    <property type="match status" value="1"/>
</dbReference>
<feature type="domain" description="Ribosome recycling factor" evidence="7">
    <location>
        <begin position="20"/>
        <end position="183"/>
    </location>
</feature>
<evidence type="ECO:0000256" key="1">
    <source>
        <dbReference type="ARBA" id="ARBA00004496"/>
    </source>
</evidence>
<keyword evidence="9" id="KW-1185">Reference proteome</keyword>
<evidence type="ECO:0000256" key="3">
    <source>
        <dbReference type="ARBA" id="ARBA00022490"/>
    </source>
</evidence>
<dbReference type="FunFam" id="1.10.132.20:FF:000001">
    <property type="entry name" value="Ribosome-recycling factor"/>
    <property type="match status" value="1"/>
</dbReference>
<proteinExistence type="inferred from homology"/>
<dbReference type="CDD" id="cd00520">
    <property type="entry name" value="RRF"/>
    <property type="match status" value="1"/>
</dbReference>
<evidence type="ECO:0000256" key="2">
    <source>
        <dbReference type="ARBA" id="ARBA00005912"/>
    </source>
</evidence>
<name>A0A3G2R4Y1_9FIRM</name>
<dbReference type="AlphaFoldDB" id="A0A3G2R4Y1"/>
<keyword evidence="3 5" id="KW-0963">Cytoplasm</keyword>
<dbReference type="SUPFAM" id="SSF55194">
    <property type="entry name" value="Ribosome recycling factor, RRF"/>
    <property type="match status" value="1"/>
</dbReference>
<dbReference type="NCBIfam" id="TIGR00496">
    <property type="entry name" value="frr"/>
    <property type="match status" value="1"/>
</dbReference>
<comment type="subcellular location">
    <subcellularLocation>
        <location evidence="1 5">Cytoplasm</location>
    </subcellularLocation>
</comment>
<dbReference type="EMBL" id="CP033169">
    <property type="protein sequence ID" value="AYO30500.1"/>
    <property type="molecule type" value="Genomic_DNA"/>
</dbReference>
<dbReference type="GO" id="GO:0006415">
    <property type="term" value="P:translational termination"/>
    <property type="evidence" value="ECO:0007669"/>
    <property type="project" value="UniProtKB-UniRule"/>
</dbReference>
<dbReference type="InterPro" id="IPR036191">
    <property type="entry name" value="RRF_sf"/>
</dbReference>
<evidence type="ECO:0000313" key="9">
    <source>
        <dbReference type="Proteomes" id="UP000280960"/>
    </source>
</evidence>
<dbReference type="KEGG" id="bacg:D2962_07575"/>
<dbReference type="GO" id="GO:0043023">
    <property type="term" value="F:ribosomal large subunit binding"/>
    <property type="evidence" value="ECO:0007669"/>
    <property type="project" value="TreeGrafter"/>
</dbReference>
<evidence type="ECO:0000313" key="8">
    <source>
        <dbReference type="EMBL" id="AYO30500.1"/>
    </source>
</evidence>
<dbReference type="Gene3D" id="1.10.132.20">
    <property type="entry name" value="Ribosome-recycling factor"/>
    <property type="match status" value="1"/>
</dbReference>
<organism evidence="8 9">
    <name type="scientific">Biomaibacter acetigenes</name>
    <dbReference type="NCBI Taxonomy" id="2316383"/>
    <lineage>
        <taxon>Bacteria</taxon>
        <taxon>Bacillati</taxon>
        <taxon>Bacillota</taxon>
        <taxon>Clostridia</taxon>
        <taxon>Thermosediminibacterales</taxon>
        <taxon>Tepidanaerobacteraceae</taxon>
        <taxon>Biomaibacter</taxon>
    </lineage>
</organism>
<reference evidence="8 9" key="1">
    <citation type="submission" date="2018-10" db="EMBL/GenBank/DDBJ databases">
        <authorList>
            <person name="Zhang X."/>
        </authorList>
    </citation>
    <scope>NUCLEOTIDE SEQUENCE [LARGE SCALE GENOMIC DNA]</scope>
    <source>
        <strain evidence="8 9">SK-G1</strain>
    </source>
</reference>
<accession>A0A3G2R4Y1</accession>
<evidence type="ECO:0000256" key="5">
    <source>
        <dbReference type="HAMAP-Rule" id="MF_00040"/>
    </source>
</evidence>
<gene>
    <name evidence="5" type="primary">frr</name>
    <name evidence="8" type="ORF">D2962_07575</name>
</gene>
<dbReference type="InterPro" id="IPR023584">
    <property type="entry name" value="Ribosome_recyc_fac_dom"/>
</dbReference>
<dbReference type="HAMAP" id="MF_00040">
    <property type="entry name" value="RRF"/>
    <property type="match status" value="1"/>
</dbReference>